<proteinExistence type="predicted"/>
<accession>A0A8J3BEP6</accession>
<reference evidence="1" key="1">
    <citation type="journal article" date="2014" name="Int. J. Syst. Evol. Microbiol.">
        <title>Complete genome sequence of Corynebacterium casei LMG S-19264T (=DSM 44701T), isolated from a smear-ripened cheese.</title>
        <authorList>
            <consortium name="US DOE Joint Genome Institute (JGI-PGF)"/>
            <person name="Walter F."/>
            <person name="Albersmeier A."/>
            <person name="Kalinowski J."/>
            <person name="Ruckert C."/>
        </authorList>
    </citation>
    <scope>NUCLEOTIDE SEQUENCE</scope>
    <source>
        <strain evidence="1">JCM 12862</strain>
    </source>
</reference>
<dbReference type="Gene3D" id="3.40.30.10">
    <property type="entry name" value="Glutaredoxin"/>
    <property type="match status" value="1"/>
</dbReference>
<dbReference type="AlphaFoldDB" id="A0A8J3BEP6"/>
<dbReference type="NCBIfam" id="TIGR04019">
    <property type="entry name" value="B_thiol_YtxJ"/>
    <property type="match status" value="1"/>
</dbReference>
<name>A0A8J3BEP6_9FLAO</name>
<dbReference type="InterPro" id="IPR022551">
    <property type="entry name" value="BrxC"/>
</dbReference>
<dbReference type="RefSeq" id="WP_188650254.1">
    <property type="nucleotide sequence ID" value="NZ_BMNR01000002.1"/>
</dbReference>
<reference evidence="1" key="2">
    <citation type="submission" date="2020-09" db="EMBL/GenBank/DDBJ databases">
        <authorList>
            <person name="Sun Q."/>
            <person name="Ohkuma M."/>
        </authorList>
    </citation>
    <scope>NUCLEOTIDE SEQUENCE</scope>
    <source>
        <strain evidence="1">JCM 12862</strain>
    </source>
</reference>
<comment type="caution">
    <text evidence="1">The sequence shown here is derived from an EMBL/GenBank/DDBJ whole genome shotgun (WGS) entry which is preliminary data.</text>
</comment>
<evidence type="ECO:0000313" key="2">
    <source>
        <dbReference type="Proteomes" id="UP000612329"/>
    </source>
</evidence>
<dbReference type="Proteomes" id="UP000612329">
    <property type="component" value="Unassembled WGS sequence"/>
</dbReference>
<gene>
    <name evidence="1" type="primary">ytxJ</name>
    <name evidence="1" type="ORF">GCM10007962_07770</name>
</gene>
<evidence type="ECO:0000313" key="1">
    <source>
        <dbReference type="EMBL" id="GGK15915.1"/>
    </source>
</evidence>
<sequence>MGLFDKLFNSSSEAQEQRELPWKALTSVRQLDEITKKSLIKPQVIFKHSTRCGISRMVKKQFENDFNLSDDALDLYYLDLLSYRDISNEIQNTFNVQHESPQLIILANKNVVAHASHGAINDLDLKTFL</sequence>
<dbReference type="EMBL" id="BMNR01000002">
    <property type="protein sequence ID" value="GGK15915.1"/>
    <property type="molecule type" value="Genomic_DNA"/>
</dbReference>
<organism evidence="1 2">
    <name type="scientific">Yeosuana aromativorans</name>
    <dbReference type="NCBI Taxonomy" id="288019"/>
    <lineage>
        <taxon>Bacteria</taxon>
        <taxon>Pseudomonadati</taxon>
        <taxon>Bacteroidota</taxon>
        <taxon>Flavobacteriia</taxon>
        <taxon>Flavobacteriales</taxon>
        <taxon>Flavobacteriaceae</taxon>
        <taxon>Yeosuana</taxon>
    </lineage>
</organism>
<protein>
    <submittedName>
        <fullName evidence="1">Thioredoxin family protein</fullName>
    </submittedName>
</protein>
<keyword evidence="2" id="KW-1185">Reference proteome</keyword>
<dbReference type="Pfam" id="PF11009">
    <property type="entry name" value="BrxC"/>
    <property type="match status" value="1"/>
</dbReference>